<proteinExistence type="inferred from homology"/>
<dbReference type="InterPro" id="IPR028994">
    <property type="entry name" value="Integrin_alpha_N"/>
</dbReference>
<dbReference type="InterPro" id="IPR013517">
    <property type="entry name" value="FG-GAP"/>
</dbReference>
<feature type="chain" id="PRO_5043683515" description="beta-N-acetylhexosaminidase" evidence="7">
    <location>
        <begin position="39"/>
        <end position="650"/>
    </location>
</feature>
<evidence type="ECO:0000256" key="4">
    <source>
        <dbReference type="ARBA" id="ARBA00022729"/>
    </source>
</evidence>
<name>A0AAU7JU05_9MICO</name>
<feature type="signal peptide" evidence="7">
    <location>
        <begin position="1"/>
        <end position="38"/>
    </location>
</feature>
<dbReference type="Pfam" id="PF00933">
    <property type="entry name" value="Glyco_hydro_3"/>
    <property type="match status" value="1"/>
</dbReference>
<dbReference type="PANTHER" id="PTHR30480:SF13">
    <property type="entry name" value="BETA-HEXOSAMINIDASE"/>
    <property type="match status" value="1"/>
</dbReference>
<dbReference type="PANTHER" id="PTHR30480">
    <property type="entry name" value="BETA-HEXOSAMINIDASE-RELATED"/>
    <property type="match status" value="1"/>
</dbReference>
<dbReference type="InterPro" id="IPR017853">
    <property type="entry name" value="GH"/>
</dbReference>
<dbReference type="Pfam" id="PF13517">
    <property type="entry name" value="FG-GAP_3"/>
    <property type="match status" value="2"/>
</dbReference>
<evidence type="ECO:0000256" key="7">
    <source>
        <dbReference type="SAM" id="SignalP"/>
    </source>
</evidence>
<dbReference type="GO" id="GO:0009254">
    <property type="term" value="P:peptidoglycan turnover"/>
    <property type="evidence" value="ECO:0007669"/>
    <property type="project" value="TreeGrafter"/>
</dbReference>
<evidence type="ECO:0000256" key="5">
    <source>
        <dbReference type="ARBA" id="ARBA00022801"/>
    </source>
</evidence>
<accession>A0AAU7JU05</accession>
<reference evidence="9" key="1">
    <citation type="submission" date="2024-05" db="EMBL/GenBank/DDBJ databases">
        <authorList>
            <person name="Kim S."/>
            <person name="Heo J."/>
            <person name="Choi H."/>
            <person name="Choi Y."/>
            <person name="Kwon S.-W."/>
            <person name="Kim Y."/>
        </authorList>
    </citation>
    <scope>NUCLEOTIDE SEQUENCE</scope>
    <source>
        <strain evidence="9">KACC 23699</strain>
    </source>
</reference>
<dbReference type="InterPro" id="IPR001764">
    <property type="entry name" value="Glyco_hydro_3_N"/>
</dbReference>
<dbReference type="RefSeq" id="WP_406831368.1">
    <property type="nucleotide sequence ID" value="NZ_CP157483.1"/>
</dbReference>
<comment type="similarity">
    <text evidence="2">Belongs to the glycosyl hydrolase 3 family.</text>
</comment>
<dbReference type="EMBL" id="CP157483">
    <property type="protein sequence ID" value="XBO43918.1"/>
    <property type="molecule type" value="Genomic_DNA"/>
</dbReference>
<dbReference type="PROSITE" id="PS00775">
    <property type="entry name" value="GLYCOSYL_HYDROL_F3"/>
    <property type="match status" value="1"/>
</dbReference>
<keyword evidence="4 7" id="KW-0732">Signal</keyword>
<sequence>MAEGKGDDMRVRRTTAAVTAGVVTGALALAAAAGPAAAATVPTRSAPAQEVFARMTTAQRIGQLFMVGTPATGVSSAVSAAISRQHVGSVILTGRSTAGVSATRAVTNALQAKATSAATAGVPLAISTDQEGGLVQVLKGPGFSTMPTALTQGRSTPAALKTSATTWGRQLASAGVNVNLGPVSDTVPSAAFAPRNAPIGAYDREYGFTPSTVGSHAAAFAAGMRAAGVMPTTKHFPGLGRVTANTDTTAGVKDSTTTRTDPYVAPFRSTAVGGAEFLMTSSAIYTRIDATRPAAFSPTVIGGMVRHDLGFEGVVISDDLGHAKAVSAWSVGARAVNFLSAGGDMVLTVDAAQAPAMVAAVAAKMSSSATFRAQVDTAALRVLTVKQRMGLLRPTGAIRATDVDEDAGADVVGRAGDGTLRLLRGNDRGGWKAIVQPPAPSFAGANLLVNAGDLDGDGHTDLLSRRASDGALLFHRGTGRGGYSSGRVIGTGWNGLTSVVAPGDMSGDGRPDLLAVDATGVLRLYRLGTGATIMPGHGVAGTGWGSLDRTLAVGDFDRDGHPDLMGRSASSGALYLYRGTGTGGLHSGVQIGSGWQVFDTIVGPGDLDGDGLADVLGRLPSGALQLYRGTRTSLRPGTSAGTSAGIALFG</sequence>
<dbReference type="Gene3D" id="3.20.20.300">
    <property type="entry name" value="Glycoside hydrolase, family 3, N-terminal domain"/>
    <property type="match status" value="1"/>
</dbReference>
<dbReference type="GO" id="GO:0005975">
    <property type="term" value="P:carbohydrate metabolic process"/>
    <property type="evidence" value="ECO:0007669"/>
    <property type="project" value="InterPro"/>
</dbReference>
<dbReference type="SUPFAM" id="SSF51445">
    <property type="entry name" value="(Trans)glycosidases"/>
    <property type="match status" value="1"/>
</dbReference>
<keyword evidence="6" id="KW-0326">Glycosidase</keyword>
<dbReference type="Gene3D" id="2.130.10.130">
    <property type="entry name" value="Integrin alpha, N-terminal"/>
    <property type="match status" value="1"/>
</dbReference>
<feature type="domain" description="Glycoside hydrolase family 3 N-terminal" evidence="8">
    <location>
        <begin position="57"/>
        <end position="385"/>
    </location>
</feature>
<evidence type="ECO:0000313" key="9">
    <source>
        <dbReference type="EMBL" id="XBO43918.1"/>
    </source>
</evidence>
<dbReference type="InterPro" id="IPR019800">
    <property type="entry name" value="Glyco_hydro_3_AS"/>
</dbReference>
<dbReference type="EC" id="3.2.1.52" evidence="3"/>
<protein>
    <recommendedName>
        <fullName evidence="3">beta-N-acetylhexosaminidase</fullName>
        <ecNumber evidence="3">3.2.1.52</ecNumber>
    </recommendedName>
</protein>
<dbReference type="AlphaFoldDB" id="A0AAU7JU05"/>
<evidence type="ECO:0000256" key="3">
    <source>
        <dbReference type="ARBA" id="ARBA00012663"/>
    </source>
</evidence>
<organism evidence="9">
    <name type="scientific">Pedococcus sp. KACC 23699</name>
    <dbReference type="NCBI Taxonomy" id="3149228"/>
    <lineage>
        <taxon>Bacteria</taxon>
        <taxon>Bacillati</taxon>
        <taxon>Actinomycetota</taxon>
        <taxon>Actinomycetes</taxon>
        <taxon>Micrococcales</taxon>
        <taxon>Intrasporangiaceae</taxon>
        <taxon>Pedococcus</taxon>
    </lineage>
</organism>
<evidence type="ECO:0000256" key="2">
    <source>
        <dbReference type="ARBA" id="ARBA00005336"/>
    </source>
</evidence>
<keyword evidence="5 9" id="KW-0378">Hydrolase</keyword>
<evidence type="ECO:0000256" key="6">
    <source>
        <dbReference type="ARBA" id="ARBA00023295"/>
    </source>
</evidence>
<dbReference type="InterPro" id="IPR050226">
    <property type="entry name" value="NagZ_Beta-hexosaminidase"/>
</dbReference>
<evidence type="ECO:0000259" key="8">
    <source>
        <dbReference type="Pfam" id="PF00933"/>
    </source>
</evidence>
<comment type="catalytic activity">
    <reaction evidence="1">
        <text>Hydrolysis of terminal non-reducing N-acetyl-D-hexosamine residues in N-acetyl-beta-D-hexosaminides.</text>
        <dbReference type="EC" id="3.2.1.52"/>
    </reaction>
</comment>
<dbReference type="GO" id="GO:0004563">
    <property type="term" value="F:beta-N-acetylhexosaminidase activity"/>
    <property type="evidence" value="ECO:0007669"/>
    <property type="project" value="UniProtKB-EC"/>
</dbReference>
<evidence type="ECO:0000256" key="1">
    <source>
        <dbReference type="ARBA" id="ARBA00001231"/>
    </source>
</evidence>
<dbReference type="SUPFAM" id="SSF69318">
    <property type="entry name" value="Integrin alpha N-terminal domain"/>
    <property type="match status" value="1"/>
</dbReference>
<dbReference type="InterPro" id="IPR036962">
    <property type="entry name" value="Glyco_hydro_3_N_sf"/>
</dbReference>
<gene>
    <name evidence="9" type="ORF">ABEG17_00895</name>
</gene>